<feature type="transmembrane region" description="Helical" evidence="8">
    <location>
        <begin position="356"/>
        <end position="376"/>
    </location>
</feature>
<feature type="binding site" evidence="7">
    <location>
        <position position="201"/>
    </location>
    <ligand>
        <name>Mg(2+)</name>
        <dbReference type="ChEBI" id="CHEBI:18420"/>
    </ligand>
</feature>
<evidence type="ECO:0000256" key="6">
    <source>
        <dbReference type="ARBA" id="ARBA00023136"/>
    </source>
</evidence>
<proteinExistence type="predicted"/>
<evidence type="ECO:0000256" key="7">
    <source>
        <dbReference type="PIRSR" id="PIRSR600715-1"/>
    </source>
</evidence>
<dbReference type="HOGENOM" id="CLU_448859_0_0_7"/>
<feature type="transmembrane region" description="Helical" evidence="8">
    <location>
        <begin position="6"/>
        <end position="23"/>
    </location>
</feature>
<evidence type="ECO:0000256" key="3">
    <source>
        <dbReference type="ARBA" id="ARBA00022679"/>
    </source>
</evidence>
<feature type="transmembrane region" description="Helical" evidence="8">
    <location>
        <begin position="44"/>
        <end position="64"/>
    </location>
</feature>
<dbReference type="GO" id="GO:0046872">
    <property type="term" value="F:metal ion binding"/>
    <property type="evidence" value="ECO:0007669"/>
    <property type="project" value="UniProtKB-KW"/>
</dbReference>
<organism evidence="9 10">
    <name type="scientific">Entotheonella factor</name>
    <dbReference type="NCBI Taxonomy" id="1429438"/>
    <lineage>
        <taxon>Bacteria</taxon>
        <taxon>Pseudomonadati</taxon>
        <taxon>Nitrospinota/Tectimicrobiota group</taxon>
        <taxon>Candidatus Tectimicrobiota</taxon>
        <taxon>Candidatus Entotheonellia</taxon>
        <taxon>Candidatus Entotheonellales</taxon>
        <taxon>Candidatus Entotheonellaceae</taxon>
        <taxon>Candidatus Entotheonella</taxon>
    </lineage>
</organism>
<feature type="transmembrane region" description="Helical" evidence="8">
    <location>
        <begin position="229"/>
        <end position="251"/>
    </location>
</feature>
<dbReference type="EMBL" id="AZHW01001296">
    <property type="protein sequence ID" value="ETW93145.1"/>
    <property type="molecule type" value="Genomic_DNA"/>
</dbReference>
<keyword evidence="7" id="KW-0460">Magnesium</keyword>
<dbReference type="PATRIC" id="fig|1429438.4.peg.7584"/>
<keyword evidence="10" id="KW-1185">Reference proteome</keyword>
<feature type="transmembrane region" description="Helical" evidence="8">
    <location>
        <begin position="70"/>
        <end position="87"/>
    </location>
</feature>
<comment type="caution">
    <text evidence="9">The sequence shown here is derived from an EMBL/GenBank/DDBJ whole genome shotgun (WGS) entry which is preliminary data.</text>
</comment>
<dbReference type="PANTHER" id="PTHR22926:SF3">
    <property type="entry name" value="UNDECAPRENYL-PHOSPHATE ALPHA-N-ACETYLGLUCOSAMINYL 1-PHOSPHATE TRANSFERASE"/>
    <property type="match status" value="1"/>
</dbReference>
<keyword evidence="7" id="KW-0479">Metal-binding</keyword>
<sequence length="495" mass="53047">MIVALIFTALVFLLGLGFVYVSRQAARRCGLVAAPRPDRWHSKPTALMGGVGIYAAFAIGYACLTPQSMPIWSVFIAGSVMFAIGLVDDLISLKPYTKLIVQLLVAIGLILAGLQLQWTASPPLNVCLTILWLVGITNAINLLDNMDGLAGGISCIACAFLSITFVLNGQGDAAMISAMFGAVSLAFLFFNFAPASIFMGDSGSMFLGCMLGSLALLSDDGGGTRSNVGAVLLTPVLIMAIPIFDTCVVTITRKIAGRPVSQGGRDHTSHRLVALGMSERRAVLYLYSFALISGVLALLVRWLNMAVTLWLVPAFALMILFLGFYLGKVRIAEAESVPPGSAVLASLFDFAYKRRVFEVLLDMGLMVLAYYGAYLLRYDGNLPSDQMAIFSQTLPLVLAAQMTAFLVWGVYRGLWHYVSVPDLVLYTQSVITGGLLSGLLVLGVNQFSGPSRAVLILNPVLLLVAVSASRFSFRFMQSLLVGTRVADAEAKPVLI</sequence>
<comment type="cofactor">
    <cofactor evidence="7">
        <name>Mg(2+)</name>
        <dbReference type="ChEBI" id="CHEBI:18420"/>
    </cofactor>
</comment>
<dbReference type="GO" id="GO:0009103">
    <property type="term" value="P:lipopolysaccharide biosynthetic process"/>
    <property type="evidence" value="ECO:0007669"/>
    <property type="project" value="TreeGrafter"/>
</dbReference>
<keyword evidence="2" id="KW-1003">Cell membrane</keyword>
<evidence type="ECO:0000313" key="9">
    <source>
        <dbReference type="EMBL" id="ETW93145.1"/>
    </source>
</evidence>
<accession>W4L626</accession>
<dbReference type="Pfam" id="PF00953">
    <property type="entry name" value="Glycos_transf_4"/>
    <property type="match status" value="1"/>
</dbReference>
<evidence type="ECO:0000256" key="4">
    <source>
        <dbReference type="ARBA" id="ARBA00022692"/>
    </source>
</evidence>
<protein>
    <recommendedName>
        <fullName evidence="11">Glycosyl transferase</fullName>
    </recommendedName>
</protein>
<feature type="transmembrane region" description="Helical" evidence="8">
    <location>
        <begin position="149"/>
        <end position="167"/>
    </location>
</feature>
<feature type="transmembrane region" description="Helical" evidence="8">
    <location>
        <begin position="423"/>
        <end position="447"/>
    </location>
</feature>
<dbReference type="Proteomes" id="UP000019141">
    <property type="component" value="Unassembled WGS sequence"/>
</dbReference>
<feature type="transmembrane region" description="Helical" evidence="8">
    <location>
        <begin position="388"/>
        <end position="411"/>
    </location>
</feature>
<feature type="transmembrane region" description="Helical" evidence="8">
    <location>
        <begin position="284"/>
        <end position="303"/>
    </location>
</feature>
<comment type="subcellular location">
    <subcellularLocation>
        <location evidence="1">Cell membrane</location>
        <topology evidence="1">Multi-pass membrane protein</topology>
    </subcellularLocation>
</comment>
<gene>
    <name evidence="9" type="ORF">ETSY1_40480</name>
</gene>
<keyword evidence="4 8" id="KW-0812">Transmembrane</keyword>
<dbReference type="PANTHER" id="PTHR22926">
    <property type="entry name" value="PHOSPHO-N-ACETYLMURAMOYL-PENTAPEPTIDE-TRANSFERASE"/>
    <property type="match status" value="1"/>
</dbReference>
<dbReference type="CDD" id="cd06853">
    <property type="entry name" value="GT_WecA_like"/>
    <property type="match status" value="1"/>
</dbReference>
<feature type="transmembrane region" description="Helical" evidence="8">
    <location>
        <begin position="173"/>
        <end position="190"/>
    </location>
</feature>
<dbReference type="GO" id="GO:0044038">
    <property type="term" value="P:cell wall macromolecule biosynthetic process"/>
    <property type="evidence" value="ECO:0007669"/>
    <property type="project" value="TreeGrafter"/>
</dbReference>
<keyword evidence="3" id="KW-0808">Transferase</keyword>
<keyword evidence="5 8" id="KW-1133">Transmembrane helix</keyword>
<feature type="transmembrane region" description="Helical" evidence="8">
    <location>
        <begin position="453"/>
        <end position="473"/>
    </location>
</feature>
<dbReference type="InterPro" id="IPR000715">
    <property type="entry name" value="Glycosyl_transferase_4"/>
</dbReference>
<feature type="binding site" evidence="7">
    <location>
        <position position="141"/>
    </location>
    <ligand>
        <name>Mg(2+)</name>
        <dbReference type="ChEBI" id="CHEBI:18420"/>
    </ligand>
</feature>
<feature type="transmembrane region" description="Helical" evidence="8">
    <location>
        <begin position="123"/>
        <end position="142"/>
    </location>
</feature>
<dbReference type="GO" id="GO:0071555">
    <property type="term" value="P:cell wall organization"/>
    <property type="evidence" value="ECO:0007669"/>
    <property type="project" value="TreeGrafter"/>
</dbReference>
<evidence type="ECO:0008006" key="11">
    <source>
        <dbReference type="Google" id="ProtNLM"/>
    </source>
</evidence>
<reference evidence="9 10" key="1">
    <citation type="journal article" date="2014" name="Nature">
        <title>An environmental bacterial taxon with a large and distinct metabolic repertoire.</title>
        <authorList>
            <person name="Wilson M.C."/>
            <person name="Mori T."/>
            <person name="Ruckert C."/>
            <person name="Uria A.R."/>
            <person name="Helf M.J."/>
            <person name="Takada K."/>
            <person name="Gernert C."/>
            <person name="Steffens U.A."/>
            <person name="Heycke N."/>
            <person name="Schmitt S."/>
            <person name="Rinke C."/>
            <person name="Helfrich E.J."/>
            <person name="Brachmann A.O."/>
            <person name="Gurgui C."/>
            <person name="Wakimoto T."/>
            <person name="Kracht M."/>
            <person name="Crusemann M."/>
            <person name="Hentschel U."/>
            <person name="Abe I."/>
            <person name="Matsunaga S."/>
            <person name="Kalinowski J."/>
            <person name="Takeyama H."/>
            <person name="Piel J."/>
        </authorList>
    </citation>
    <scope>NUCLEOTIDE SEQUENCE [LARGE SCALE GENOMIC DNA]</scope>
    <source>
        <strain evidence="10">TSY1</strain>
    </source>
</reference>
<evidence type="ECO:0000313" key="10">
    <source>
        <dbReference type="Proteomes" id="UP000019141"/>
    </source>
</evidence>
<evidence type="ECO:0000256" key="5">
    <source>
        <dbReference type="ARBA" id="ARBA00022989"/>
    </source>
</evidence>
<evidence type="ECO:0000256" key="2">
    <source>
        <dbReference type="ARBA" id="ARBA00022475"/>
    </source>
</evidence>
<name>W4L626_ENTF1</name>
<dbReference type="GO" id="GO:0016780">
    <property type="term" value="F:phosphotransferase activity, for other substituted phosphate groups"/>
    <property type="evidence" value="ECO:0007669"/>
    <property type="project" value="InterPro"/>
</dbReference>
<evidence type="ECO:0000256" key="8">
    <source>
        <dbReference type="SAM" id="Phobius"/>
    </source>
</evidence>
<evidence type="ECO:0000256" key="1">
    <source>
        <dbReference type="ARBA" id="ARBA00004651"/>
    </source>
</evidence>
<dbReference type="AlphaFoldDB" id="W4L626"/>
<dbReference type="GO" id="GO:0005886">
    <property type="term" value="C:plasma membrane"/>
    <property type="evidence" value="ECO:0007669"/>
    <property type="project" value="UniProtKB-SubCell"/>
</dbReference>
<feature type="transmembrane region" description="Helical" evidence="8">
    <location>
        <begin position="309"/>
        <end position="327"/>
    </location>
</feature>
<feature type="transmembrane region" description="Helical" evidence="8">
    <location>
        <begin position="99"/>
        <end position="117"/>
    </location>
</feature>
<keyword evidence="6 8" id="KW-0472">Membrane</keyword>